<dbReference type="SUPFAM" id="SSF56112">
    <property type="entry name" value="Protein kinase-like (PK-like)"/>
    <property type="match status" value="1"/>
</dbReference>
<dbReference type="InterPro" id="IPR001245">
    <property type="entry name" value="Ser-Thr/Tyr_kinase_cat_dom"/>
</dbReference>
<name>A0A9P6LAJ6_9AGAM</name>
<evidence type="ECO:0000256" key="4">
    <source>
        <dbReference type="ARBA" id="ARBA00022840"/>
    </source>
</evidence>
<dbReference type="Gene3D" id="1.10.510.10">
    <property type="entry name" value="Transferase(Phosphotransferase) domain 1"/>
    <property type="match status" value="1"/>
</dbReference>
<feature type="domain" description="Protein kinase" evidence="5">
    <location>
        <begin position="111"/>
        <end position="384"/>
    </location>
</feature>
<dbReference type="InterPro" id="IPR011009">
    <property type="entry name" value="Kinase-like_dom_sf"/>
</dbReference>
<dbReference type="PANTHER" id="PTHR44329:SF288">
    <property type="entry name" value="MITOGEN-ACTIVATED PROTEIN KINASE KINASE KINASE 20"/>
    <property type="match status" value="1"/>
</dbReference>
<dbReference type="PANTHER" id="PTHR44329">
    <property type="entry name" value="SERINE/THREONINE-PROTEIN KINASE TNNI3K-RELATED"/>
    <property type="match status" value="1"/>
</dbReference>
<dbReference type="GO" id="GO:0005524">
    <property type="term" value="F:ATP binding"/>
    <property type="evidence" value="ECO:0007669"/>
    <property type="project" value="UniProtKB-KW"/>
</dbReference>
<dbReference type="EMBL" id="WIUZ02000003">
    <property type="protein sequence ID" value="KAF9789406.1"/>
    <property type="molecule type" value="Genomic_DNA"/>
</dbReference>
<reference evidence="6" key="1">
    <citation type="journal article" date="2020" name="Nat. Commun.">
        <title>Large-scale genome sequencing of mycorrhizal fungi provides insights into the early evolution of symbiotic traits.</title>
        <authorList>
            <person name="Miyauchi S."/>
            <person name="Kiss E."/>
            <person name="Kuo A."/>
            <person name="Drula E."/>
            <person name="Kohler A."/>
            <person name="Sanchez-Garcia M."/>
            <person name="Morin E."/>
            <person name="Andreopoulos B."/>
            <person name="Barry K.W."/>
            <person name="Bonito G."/>
            <person name="Buee M."/>
            <person name="Carver A."/>
            <person name="Chen C."/>
            <person name="Cichocki N."/>
            <person name="Clum A."/>
            <person name="Culley D."/>
            <person name="Crous P.W."/>
            <person name="Fauchery L."/>
            <person name="Girlanda M."/>
            <person name="Hayes R.D."/>
            <person name="Keri Z."/>
            <person name="LaButti K."/>
            <person name="Lipzen A."/>
            <person name="Lombard V."/>
            <person name="Magnuson J."/>
            <person name="Maillard F."/>
            <person name="Murat C."/>
            <person name="Nolan M."/>
            <person name="Ohm R.A."/>
            <person name="Pangilinan J."/>
            <person name="Pereira M.F."/>
            <person name="Perotto S."/>
            <person name="Peter M."/>
            <person name="Pfister S."/>
            <person name="Riley R."/>
            <person name="Sitrit Y."/>
            <person name="Stielow J.B."/>
            <person name="Szollosi G."/>
            <person name="Zifcakova L."/>
            <person name="Stursova M."/>
            <person name="Spatafora J.W."/>
            <person name="Tedersoo L."/>
            <person name="Vaario L.M."/>
            <person name="Yamada A."/>
            <person name="Yan M."/>
            <person name="Wang P."/>
            <person name="Xu J."/>
            <person name="Bruns T."/>
            <person name="Baldrian P."/>
            <person name="Vilgalys R."/>
            <person name="Dunand C."/>
            <person name="Henrissat B."/>
            <person name="Grigoriev I.V."/>
            <person name="Hibbett D."/>
            <person name="Nagy L.G."/>
            <person name="Martin F.M."/>
        </authorList>
    </citation>
    <scope>NUCLEOTIDE SEQUENCE</scope>
    <source>
        <strain evidence="6">UH-Tt-Lm1</strain>
    </source>
</reference>
<keyword evidence="4" id="KW-0067">ATP-binding</keyword>
<protein>
    <submittedName>
        <fullName evidence="6">Kinase-like domain-containing protein</fullName>
    </submittedName>
</protein>
<comment type="caution">
    <text evidence="6">The sequence shown here is derived from an EMBL/GenBank/DDBJ whole genome shotgun (WGS) entry which is preliminary data.</text>
</comment>
<dbReference type="InterPro" id="IPR000719">
    <property type="entry name" value="Prot_kinase_dom"/>
</dbReference>
<keyword evidence="1" id="KW-0808">Transferase</keyword>
<dbReference type="Pfam" id="PF07714">
    <property type="entry name" value="PK_Tyr_Ser-Thr"/>
    <property type="match status" value="1"/>
</dbReference>
<keyword evidence="2" id="KW-0547">Nucleotide-binding</keyword>
<proteinExistence type="predicted"/>
<evidence type="ECO:0000313" key="7">
    <source>
        <dbReference type="Proteomes" id="UP000736335"/>
    </source>
</evidence>
<evidence type="ECO:0000256" key="1">
    <source>
        <dbReference type="ARBA" id="ARBA00022679"/>
    </source>
</evidence>
<sequence length="403" mass="45442">MLGGIPLAKRSQMVPTPLWLSDVVNWDGNSPDIDQLLATAFGAKDYLESIKDLEGRGIEPPTYINTLDKAFDILPVDSDMQRRCLRALRKTCGLYGILPDSYEVTYPLSRLPDQRPFVHGEFFDVWRMIDKTSEKAYAVKSLRVYEADPIEKITKEYCKEVIVCKRMRHENVLSIEGVASNIFEFCMVSQWMNSGNILDYLKINPECNRLELLIGVARGLDYLHRNEVVHRNLKSANILIDEGGIPRLSDFGLSSITKNIETVNTPTPNSGVTYRYCAPELFETGEASKVENKKATNKSDIYSYSMVVVELVTGSVPFPDSTDYSVIHMVTKGKRPPEPRLFDAPGASTEVWKIAKKCWHGQADKRPEAVEVLQYLGNILNTGFADGGSGRPSWMQKVREIFE</sequence>
<reference evidence="6" key="2">
    <citation type="submission" date="2020-11" db="EMBL/GenBank/DDBJ databases">
        <authorList>
            <consortium name="DOE Joint Genome Institute"/>
            <person name="Kuo A."/>
            <person name="Miyauchi S."/>
            <person name="Kiss E."/>
            <person name="Drula E."/>
            <person name="Kohler A."/>
            <person name="Sanchez-Garcia M."/>
            <person name="Andreopoulos B."/>
            <person name="Barry K.W."/>
            <person name="Bonito G."/>
            <person name="Buee M."/>
            <person name="Carver A."/>
            <person name="Chen C."/>
            <person name="Cichocki N."/>
            <person name="Clum A."/>
            <person name="Culley D."/>
            <person name="Crous P.W."/>
            <person name="Fauchery L."/>
            <person name="Girlanda M."/>
            <person name="Hayes R."/>
            <person name="Keri Z."/>
            <person name="Labutti K."/>
            <person name="Lipzen A."/>
            <person name="Lombard V."/>
            <person name="Magnuson J."/>
            <person name="Maillard F."/>
            <person name="Morin E."/>
            <person name="Murat C."/>
            <person name="Nolan M."/>
            <person name="Ohm R."/>
            <person name="Pangilinan J."/>
            <person name="Pereira M."/>
            <person name="Perotto S."/>
            <person name="Peter M."/>
            <person name="Riley R."/>
            <person name="Sitrit Y."/>
            <person name="Stielow B."/>
            <person name="Szollosi G."/>
            <person name="Zifcakova L."/>
            <person name="Stursova M."/>
            <person name="Spatafora J.W."/>
            <person name="Tedersoo L."/>
            <person name="Vaario L.-M."/>
            <person name="Yamada A."/>
            <person name="Yan M."/>
            <person name="Wang P."/>
            <person name="Xu J."/>
            <person name="Bruns T."/>
            <person name="Baldrian P."/>
            <person name="Vilgalys R."/>
            <person name="Henrissat B."/>
            <person name="Grigoriev I.V."/>
            <person name="Hibbett D."/>
            <person name="Nagy L.G."/>
            <person name="Martin F.M."/>
        </authorList>
    </citation>
    <scope>NUCLEOTIDE SEQUENCE</scope>
    <source>
        <strain evidence="6">UH-Tt-Lm1</strain>
    </source>
</reference>
<dbReference type="InterPro" id="IPR051681">
    <property type="entry name" value="Ser/Thr_Kinases-Pseudokinases"/>
</dbReference>
<evidence type="ECO:0000256" key="3">
    <source>
        <dbReference type="ARBA" id="ARBA00022777"/>
    </source>
</evidence>
<keyword evidence="3 6" id="KW-0418">Kinase</keyword>
<dbReference type="PRINTS" id="PR00109">
    <property type="entry name" value="TYRKINASE"/>
</dbReference>
<gene>
    <name evidence="6" type="ORF">BJ322DRAFT_532884</name>
</gene>
<dbReference type="OrthoDB" id="4062651at2759"/>
<dbReference type="AlphaFoldDB" id="A0A9P6LAJ6"/>
<evidence type="ECO:0000313" key="6">
    <source>
        <dbReference type="EMBL" id="KAF9789406.1"/>
    </source>
</evidence>
<evidence type="ECO:0000256" key="2">
    <source>
        <dbReference type="ARBA" id="ARBA00022741"/>
    </source>
</evidence>
<dbReference type="Proteomes" id="UP000736335">
    <property type="component" value="Unassembled WGS sequence"/>
</dbReference>
<organism evidence="6 7">
    <name type="scientific">Thelephora terrestris</name>
    <dbReference type="NCBI Taxonomy" id="56493"/>
    <lineage>
        <taxon>Eukaryota</taxon>
        <taxon>Fungi</taxon>
        <taxon>Dikarya</taxon>
        <taxon>Basidiomycota</taxon>
        <taxon>Agaricomycotina</taxon>
        <taxon>Agaricomycetes</taxon>
        <taxon>Thelephorales</taxon>
        <taxon>Thelephoraceae</taxon>
        <taxon>Thelephora</taxon>
    </lineage>
</organism>
<keyword evidence="7" id="KW-1185">Reference proteome</keyword>
<accession>A0A9P6LAJ6</accession>
<evidence type="ECO:0000259" key="5">
    <source>
        <dbReference type="PROSITE" id="PS50011"/>
    </source>
</evidence>
<dbReference type="GO" id="GO:0004674">
    <property type="term" value="F:protein serine/threonine kinase activity"/>
    <property type="evidence" value="ECO:0007669"/>
    <property type="project" value="TreeGrafter"/>
</dbReference>
<dbReference type="PROSITE" id="PS50011">
    <property type="entry name" value="PROTEIN_KINASE_DOM"/>
    <property type="match status" value="1"/>
</dbReference>